<dbReference type="RefSeq" id="WP_126620083.1">
    <property type="nucleotide sequence ID" value="NZ_CP034563.1"/>
</dbReference>
<sequence>MKAKDKICEVAKELFFKYGIKKVSVTDILEKSGVSKMTFYRSYSNKEDLIIYILEDLNAKAMLEYKSMVEKDITFKDKLIELIALKIKFSKSFSKEFLLELMQLYTNNDNLIGRLSEMKNEGQALFIQEILKAKANGEVNEDLSVAFIIAMIEHFQTFIEDEKNLSLFNSTEELIANTMHLFCFGLSGISK</sequence>
<dbReference type="OrthoDB" id="494991at2"/>
<keyword evidence="5" id="KW-1185">Reference proteome</keyword>
<evidence type="ECO:0000313" key="5">
    <source>
        <dbReference type="Proteomes" id="UP000267268"/>
    </source>
</evidence>
<accession>A0A3Q9FSG8</accession>
<evidence type="ECO:0000256" key="2">
    <source>
        <dbReference type="PROSITE-ProRule" id="PRU00335"/>
    </source>
</evidence>
<evidence type="ECO:0000259" key="3">
    <source>
        <dbReference type="PROSITE" id="PS50977"/>
    </source>
</evidence>
<dbReference type="Gene3D" id="1.10.357.10">
    <property type="entry name" value="Tetracycline Repressor, domain 2"/>
    <property type="match status" value="1"/>
</dbReference>
<keyword evidence="1 2" id="KW-0238">DNA-binding</keyword>
<dbReference type="InterPro" id="IPR050624">
    <property type="entry name" value="HTH-type_Tx_Regulator"/>
</dbReference>
<dbReference type="AlphaFoldDB" id="A0A3Q9FSG8"/>
<evidence type="ECO:0000313" key="4">
    <source>
        <dbReference type="EMBL" id="AZQ65404.1"/>
    </source>
</evidence>
<dbReference type="EMBL" id="CP034563">
    <property type="protein sequence ID" value="AZQ65404.1"/>
    <property type="molecule type" value="Genomic_DNA"/>
</dbReference>
<dbReference type="InterPro" id="IPR001647">
    <property type="entry name" value="HTH_TetR"/>
</dbReference>
<dbReference type="KEGG" id="fll:EI427_24650"/>
<proteinExistence type="predicted"/>
<protein>
    <submittedName>
        <fullName evidence="4">TetR/AcrR family transcriptional regulator</fullName>
    </submittedName>
</protein>
<dbReference type="GO" id="GO:0003677">
    <property type="term" value="F:DNA binding"/>
    <property type="evidence" value="ECO:0007669"/>
    <property type="project" value="UniProtKB-UniRule"/>
</dbReference>
<dbReference type="InterPro" id="IPR009057">
    <property type="entry name" value="Homeodomain-like_sf"/>
</dbReference>
<evidence type="ECO:0000256" key="1">
    <source>
        <dbReference type="ARBA" id="ARBA00023125"/>
    </source>
</evidence>
<gene>
    <name evidence="4" type="ORF">EI427_24650</name>
</gene>
<dbReference type="Proteomes" id="UP000267268">
    <property type="component" value="Chromosome 2"/>
</dbReference>
<dbReference type="PANTHER" id="PTHR43479">
    <property type="entry name" value="ACREF/ENVCD OPERON REPRESSOR-RELATED"/>
    <property type="match status" value="1"/>
</dbReference>
<feature type="domain" description="HTH tetR-type" evidence="3">
    <location>
        <begin position="1"/>
        <end position="61"/>
    </location>
</feature>
<dbReference type="Pfam" id="PF00440">
    <property type="entry name" value="TetR_N"/>
    <property type="match status" value="1"/>
</dbReference>
<organism evidence="4 5">
    <name type="scientific">Flammeovirga pectinis</name>
    <dbReference type="NCBI Taxonomy" id="2494373"/>
    <lineage>
        <taxon>Bacteria</taxon>
        <taxon>Pseudomonadati</taxon>
        <taxon>Bacteroidota</taxon>
        <taxon>Cytophagia</taxon>
        <taxon>Cytophagales</taxon>
        <taxon>Flammeovirgaceae</taxon>
        <taxon>Flammeovirga</taxon>
    </lineage>
</organism>
<dbReference type="SUPFAM" id="SSF46689">
    <property type="entry name" value="Homeodomain-like"/>
    <property type="match status" value="1"/>
</dbReference>
<feature type="DNA-binding region" description="H-T-H motif" evidence="2">
    <location>
        <begin position="24"/>
        <end position="43"/>
    </location>
</feature>
<reference evidence="4 5" key="1">
    <citation type="submission" date="2018-12" db="EMBL/GenBank/DDBJ databases">
        <title>Flammeovirga pectinis sp. nov., isolated from the gut of the Korean scallop, Patinopecten yessoensis.</title>
        <authorList>
            <person name="Bae J.-W."/>
            <person name="Jeong Y.-S."/>
            <person name="Kang W."/>
        </authorList>
    </citation>
    <scope>NUCLEOTIDE SEQUENCE [LARGE SCALE GENOMIC DNA]</scope>
    <source>
        <strain evidence="4 5">L12M1</strain>
    </source>
</reference>
<dbReference type="PROSITE" id="PS50977">
    <property type="entry name" value="HTH_TETR_2"/>
    <property type="match status" value="1"/>
</dbReference>
<name>A0A3Q9FSG8_9BACT</name>
<dbReference type="PRINTS" id="PR00455">
    <property type="entry name" value="HTHTETR"/>
</dbReference>
<dbReference type="PANTHER" id="PTHR43479:SF11">
    <property type="entry name" value="ACREF_ENVCD OPERON REPRESSOR-RELATED"/>
    <property type="match status" value="1"/>
</dbReference>